<organism evidence="1 2">
    <name type="scientific">Paraburkholderia caribensis</name>
    <dbReference type="NCBI Taxonomy" id="75105"/>
    <lineage>
        <taxon>Bacteria</taxon>
        <taxon>Pseudomonadati</taxon>
        <taxon>Pseudomonadota</taxon>
        <taxon>Betaproteobacteria</taxon>
        <taxon>Burkholderiales</taxon>
        <taxon>Burkholderiaceae</taxon>
        <taxon>Paraburkholderia</taxon>
    </lineage>
</organism>
<name>A0A9Q6S6P0_9BURK</name>
<dbReference type="EMBL" id="CP015959">
    <property type="protein sequence ID" value="QLB65468.1"/>
    <property type="molecule type" value="Genomic_DNA"/>
</dbReference>
<dbReference type="Proteomes" id="UP000509548">
    <property type="component" value="Chromosome 2"/>
</dbReference>
<proteinExistence type="predicted"/>
<evidence type="ECO:0000313" key="2">
    <source>
        <dbReference type="Proteomes" id="UP000509548"/>
    </source>
</evidence>
<reference evidence="1 2" key="1">
    <citation type="journal article" date="2014" name="Genome Announc.">
        <title>Draft Genome Sequence of the Haloacid-Degrading Burkholderia caribensis Strain MBA4.</title>
        <authorList>
            <person name="Pan Y."/>
            <person name="Kong K.F."/>
            <person name="Tsang J.S."/>
        </authorList>
    </citation>
    <scope>NUCLEOTIDE SEQUENCE [LARGE SCALE GENOMIC DNA]</scope>
    <source>
        <strain evidence="1 2">852011</strain>
    </source>
</reference>
<evidence type="ECO:0000313" key="1">
    <source>
        <dbReference type="EMBL" id="QLB65468.1"/>
    </source>
</evidence>
<gene>
    <name evidence="1" type="ORF">A9O66_24130</name>
</gene>
<sequence length="74" mass="8467">MTVRRGSADDVHRAELLHDAAILDGIFGRTTPTQGQQLTFQNAKFFDTADDVFDMFVDKVIHSRTVRFWRVPSL</sequence>
<accession>A0A9Q6S6P0</accession>
<dbReference type="AlphaFoldDB" id="A0A9Q6S6P0"/>
<protein>
    <submittedName>
        <fullName evidence="1">Uncharacterized protein</fullName>
    </submittedName>
</protein>